<feature type="compositionally biased region" description="Low complexity" evidence="1">
    <location>
        <begin position="341"/>
        <end position="360"/>
    </location>
</feature>
<feature type="compositionally biased region" description="Polar residues" evidence="1">
    <location>
        <begin position="549"/>
        <end position="570"/>
    </location>
</feature>
<feature type="region of interest" description="Disordered" evidence="1">
    <location>
        <begin position="536"/>
        <end position="580"/>
    </location>
</feature>
<proteinExistence type="predicted"/>
<protein>
    <submittedName>
        <fullName evidence="2">Uncharacterized protein</fullName>
    </submittedName>
</protein>
<dbReference type="Proteomes" id="UP000076449">
    <property type="component" value="Chromosome I"/>
</dbReference>
<feature type="region of interest" description="Disordered" evidence="1">
    <location>
        <begin position="402"/>
        <end position="478"/>
    </location>
</feature>
<feature type="compositionally biased region" description="Low complexity" evidence="1">
    <location>
        <begin position="805"/>
        <end position="817"/>
    </location>
</feature>
<feature type="region of interest" description="Disordered" evidence="1">
    <location>
        <begin position="594"/>
        <end position="619"/>
    </location>
</feature>
<evidence type="ECO:0000313" key="2">
    <source>
        <dbReference type="EMBL" id="KZN92325.1"/>
    </source>
</evidence>
<dbReference type="AlphaFoldDB" id="A0A167X2A0"/>
<feature type="compositionally biased region" description="Polar residues" evidence="1">
    <location>
        <begin position="819"/>
        <end position="834"/>
    </location>
</feature>
<dbReference type="PhylomeDB" id="A0A167X2A0"/>
<feature type="region of interest" description="Disordered" evidence="1">
    <location>
        <begin position="753"/>
        <end position="936"/>
    </location>
</feature>
<reference evidence="2" key="1">
    <citation type="journal article" date="2014" name="Genome Announc.">
        <title>Complete sequencing and chromosome-scale genome assembly of the industrial progenitor strain P2niaD18 from the penicillin producer Penicillium chrysogenum.</title>
        <authorList>
            <person name="Specht T."/>
            <person name="Dahlmann T.A."/>
            <person name="Zadra I."/>
            <person name="Kurnsteiner H."/>
            <person name="Kuck U."/>
        </authorList>
    </citation>
    <scope>NUCLEOTIDE SEQUENCE [LARGE SCALE GENOMIC DNA]</scope>
    <source>
        <strain evidence="2">P2niaD18</strain>
    </source>
</reference>
<organism evidence="2">
    <name type="scientific">Penicillium chrysogenum</name>
    <name type="common">Penicillium notatum</name>
    <dbReference type="NCBI Taxonomy" id="5076"/>
    <lineage>
        <taxon>Eukaryota</taxon>
        <taxon>Fungi</taxon>
        <taxon>Dikarya</taxon>
        <taxon>Ascomycota</taxon>
        <taxon>Pezizomycotina</taxon>
        <taxon>Eurotiomycetes</taxon>
        <taxon>Eurotiomycetidae</taxon>
        <taxon>Eurotiales</taxon>
        <taxon>Aspergillaceae</taxon>
        <taxon>Penicillium</taxon>
        <taxon>Penicillium chrysogenum species complex</taxon>
    </lineage>
</organism>
<feature type="compositionally biased region" description="Polar residues" evidence="1">
    <location>
        <begin position="925"/>
        <end position="936"/>
    </location>
</feature>
<evidence type="ECO:0000256" key="1">
    <source>
        <dbReference type="SAM" id="MobiDB-lite"/>
    </source>
</evidence>
<accession>A0A167X2A0</accession>
<feature type="region of interest" description="Disordered" evidence="1">
    <location>
        <begin position="330"/>
        <end position="362"/>
    </location>
</feature>
<dbReference type="EMBL" id="CM002798">
    <property type="protein sequence ID" value="KZN92325.1"/>
    <property type="molecule type" value="Genomic_DNA"/>
</dbReference>
<feature type="region of interest" description="Disordered" evidence="1">
    <location>
        <begin position="1000"/>
        <end position="1022"/>
    </location>
</feature>
<name>A0A167X2A0_PENCH</name>
<feature type="compositionally biased region" description="Basic residues" evidence="1">
    <location>
        <begin position="330"/>
        <end position="340"/>
    </location>
</feature>
<feature type="compositionally biased region" description="Basic and acidic residues" evidence="1">
    <location>
        <begin position="452"/>
        <end position="464"/>
    </location>
</feature>
<sequence>MVTNAVTVEGSGRNIREDDCMLNCLPEMKNVYSEHFKPFQDKLSLVLQHSRSHFRALAGRESFAGFLNVPLISDALGKTIEVMFEAPKPCVLQLHNDEASANINWLDVVKERNHETEYKGNGTYHFHMRDRGVIVQLSAFQHEMVLSGLPRKLIQPWSYEKDVQTELNTLALTAEMTSQMNQLASEIIKANNTVLEEVLRRDRILRRNPQPSRRSAGSPFPLESAEEPANFMQVQIDVDPPDGMAIETQRTDAQASASKRGAGTRNFLKNKAWPAEVLKQLPLWFEDQVRKNQSQEKIAQNLHRTFKQKRTFYAIEAKVYSLTGKSPFRKRNKKISRKRPVSLTPCSSSPPSQPSGSVDSTQQLISRSSIEVHALRLARNLLPYLSSENCEDGNLYALHGVQPVDPESETSDLHAAPEQDTVNQMSRCQRAPQERESQAGTSQNESPVRGSHRAEESPKAHPDLVGESQPRNGNPINVFAATSEMGGSCLPRSSPLEPPRISEPIQSLIRHPSESGTTLGELGQTLIHCTESSAMQMEQEDTVHDSQSSERLSPQTSSCENPLTRGSENEGSNDESHTESGLGALTVLRESMPFQVPQPSSAGGSTEHHPQNCGIDGPTTDNTERALVDEELIIRCLHEKSKAARSHRNWNDKDLDRLPEWHMKMKRKNLSKERLEVAFLRDFGHYRTSSAIDTACRKKRKADSRRKDVTSAPIPSPLPPVVPVVLDTTRVPQSLNAIIGPDIPSLHPSHTIAEPSNENAVLTYPPSERPRSPQLNQSQVLDNADRFSRNMPPPLHEGEEAVGQSSPAAVAVESASEQMVCSTPENAEDTSTLGNRRHRVVKTPKPPSRFTAINGGTVHPTDPNVIAQLETNERDAPPNGQGSQRASKCVGQRRDGQNEPQKNGPQTFAGGRGRPNQLTPEHELASSNNSGLSSRTLEGAGYQRSLPIGTSDANIAQLGMRTDLQNTSQSQERDVDIPTPNNPHPTCQPNSRIANSQFCRPNSRSGASQTSGVPGSTHTGGLFTPCTSGPTYSDMRSEAVVPISVSASFLSSPTGLPHYPLHELQGRGAERYQGPPLPSLAQQMYYHRAGEPPH</sequence>
<gene>
    <name evidence="2" type="ORF">EN45_024790</name>
</gene>